<comment type="caution">
    <text evidence="1">The sequence shown here is derived from an EMBL/GenBank/DDBJ whole genome shotgun (WGS) entry which is preliminary data.</text>
</comment>
<gene>
    <name evidence="1" type="ORF">LCGC14_2275630</name>
</gene>
<feature type="non-terminal residue" evidence="1">
    <location>
        <position position="33"/>
    </location>
</feature>
<proteinExistence type="predicted"/>
<dbReference type="EMBL" id="LAZR01031550">
    <property type="protein sequence ID" value="KKL53422.1"/>
    <property type="molecule type" value="Genomic_DNA"/>
</dbReference>
<sequence length="33" mass="3740">MTLKFFIHNHQGKGSAYVQAMLSAGYEQLKNRA</sequence>
<accession>A0A0F9FQV1</accession>
<name>A0A0F9FQV1_9ZZZZ</name>
<protein>
    <submittedName>
        <fullName evidence="1">Uncharacterized protein</fullName>
    </submittedName>
</protein>
<dbReference type="AlphaFoldDB" id="A0A0F9FQV1"/>
<evidence type="ECO:0000313" key="1">
    <source>
        <dbReference type="EMBL" id="KKL53422.1"/>
    </source>
</evidence>
<organism evidence="1">
    <name type="scientific">marine sediment metagenome</name>
    <dbReference type="NCBI Taxonomy" id="412755"/>
    <lineage>
        <taxon>unclassified sequences</taxon>
        <taxon>metagenomes</taxon>
        <taxon>ecological metagenomes</taxon>
    </lineage>
</organism>
<reference evidence="1" key="1">
    <citation type="journal article" date="2015" name="Nature">
        <title>Complex archaea that bridge the gap between prokaryotes and eukaryotes.</title>
        <authorList>
            <person name="Spang A."/>
            <person name="Saw J.H."/>
            <person name="Jorgensen S.L."/>
            <person name="Zaremba-Niedzwiedzka K."/>
            <person name="Martijn J."/>
            <person name="Lind A.E."/>
            <person name="van Eijk R."/>
            <person name="Schleper C."/>
            <person name="Guy L."/>
            <person name="Ettema T.J."/>
        </authorList>
    </citation>
    <scope>NUCLEOTIDE SEQUENCE</scope>
</reference>